<dbReference type="CTD" id="8232282"/>
<dbReference type="InParanoid" id="E0VAA3"/>
<feature type="compositionally biased region" description="Basic and acidic residues" evidence="3">
    <location>
        <begin position="49"/>
        <end position="58"/>
    </location>
</feature>
<dbReference type="GO" id="GO:0005737">
    <property type="term" value="C:cytoplasm"/>
    <property type="evidence" value="ECO:0007669"/>
    <property type="project" value="TreeGrafter"/>
</dbReference>
<evidence type="ECO:0000259" key="4">
    <source>
        <dbReference type="SMART" id="SM01233"/>
    </source>
</evidence>
<gene>
    <name evidence="6" type="primary">8232282</name>
    <name evidence="5" type="ORF">Phum_PHUM032630</name>
</gene>
<dbReference type="InterPro" id="IPR006861">
    <property type="entry name" value="HABP4_PAIRBP1-bd"/>
</dbReference>
<dbReference type="SMART" id="SM01233">
    <property type="entry name" value="HABP4_PAI-RBP1"/>
    <property type="match status" value="1"/>
</dbReference>
<keyword evidence="1" id="KW-0810">Translation regulation</keyword>
<sequence>MEQEYVIGVANRYALFLEESSHEEDPYDIIKNAEAEKTKKKTLKNASGESKENKEKQNLKGKTTLPTTRKAQGIKETQNVKANDAVTVIKPKPQDGALKNNKSITGRKPNDNRPQGERQQPGFGEGQVRSVKFASGEPQGPERTNTRPENENGPRGPRNEEGRRGPRRDGDNRPFRGDRDRQGGDGEIRPRRENRERRDFQERTDFPREGPENGESRLERRSGPLMGRTKIGGRGGGPGRNFDGRGKREFDRKSGSDKTGVKAMEKREGGGAHNWGNHKDDLEAVNLNSTNASEENAEWSEGKPGNNDVGENNANGEPVQVEEEPKELTLDEYRALRGKRELPQYNIRKAGEGEDLTQWKNMYEIKKKKDSVNHEEEEELDQAECPQRAGKQRLLLDIDITFSDSRRGPRGGRGGRIPRSGGLNSASANNRTRQRDGPRRDRDYRGNNQIAPKVDDEHDFPSLG</sequence>
<feature type="compositionally biased region" description="Basic and acidic residues" evidence="3">
    <location>
        <begin position="144"/>
        <end position="222"/>
    </location>
</feature>
<dbReference type="Gene3D" id="6.10.140.1040">
    <property type="match status" value="1"/>
</dbReference>
<dbReference type="GeneID" id="8232282"/>
<dbReference type="Pfam" id="PF04774">
    <property type="entry name" value="HABP4_PAI-RBP1"/>
    <property type="match status" value="1"/>
</dbReference>
<accession>E0VAA3</accession>
<evidence type="ECO:0000313" key="5">
    <source>
        <dbReference type="EMBL" id="EEB10309.1"/>
    </source>
</evidence>
<keyword evidence="7" id="KW-1185">Reference proteome</keyword>
<feature type="compositionally biased region" description="Basic and acidic residues" evidence="3">
    <location>
        <begin position="433"/>
        <end position="445"/>
    </location>
</feature>
<evidence type="ECO:0000256" key="3">
    <source>
        <dbReference type="SAM" id="MobiDB-lite"/>
    </source>
</evidence>
<reference evidence="6" key="3">
    <citation type="submission" date="2021-02" db="UniProtKB">
        <authorList>
            <consortium name="EnsemblMetazoa"/>
        </authorList>
    </citation>
    <scope>IDENTIFICATION</scope>
    <source>
        <strain evidence="6">USDA</strain>
    </source>
</reference>
<feature type="region of interest" description="Disordered" evidence="3">
    <location>
        <begin position="368"/>
        <end position="464"/>
    </location>
</feature>
<feature type="compositionally biased region" description="Basic and acidic residues" evidence="3">
    <location>
        <begin position="453"/>
        <end position="464"/>
    </location>
</feature>
<feature type="domain" description="Hyaluronan/mRNA-binding protein" evidence="4">
    <location>
        <begin position="246"/>
        <end position="353"/>
    </location>
</feature>
<feature type="compositionally biased region" description="Gly residues" evidence="3">
    <location>
        <begin position="230"/>
        <end position="239"/>
    </location>
</feature>
<reference evidence="5" key="1">
    <citation type="submission" date="2007-04" db="EMBL/GenBank/DDBJ databases">
        <title>Annotation of Pediculus humanus corporis strain USDA.</title>
        <authorList>
            <person name="Kirkness E."/>
            <person name="Hannick L."/>
            <person name="Hass B."/>
            <person name="Bruggner R."/>
            <person name="Lawson D."/>
            <person name="Bidwell S."/>
            <person name="Joardar V."/>
            <person name="Caler E."/>
            <person name="Walenz B."/>
            <person name="Inman J."/>
            <person name="Schobel S."/>
            <person name="Galinsky K."/>
            <person name="Amedeo P."/>
            <person name="Strausberg R."/>
        </authorList>
    </citation>
    <scope>NUCLEOTIDE SEQUENCE</scope>
    <source>
        <strain evidence="5">USDA</strain>
    </source>
</reference>
<evidence type="ECO:0000256" key="1">
    <source>
        <dbReference type="ARBA" id="ARBA00022845"/>
    </source>
</evidence>
<dbReference type="RefSeq" id="XP_002423047.1">
    <property type="nucleotide sequence ID" value="XM_002423002.1"/>
</dbReference>
<dbReference type="PANTHER" id="PTHR12299:SF17">
    <property type="entry name" value="AT19571P-RELATED"/>
    <property type="match status" value="1"/>
</dbReference>
<dbReference type="VEuPathDB" id="VectorBase:PHUM032630"/>
<dbReference type="Proteomes" id="UP000009046">
    <property type="component" value="Unassembled WGS sequence"/>
</dbReference>
<dbReference type="PANTHER" id="PTHR12299">
    <property type="entry name" value="HYALURONIC ACID-BINDING PROTEIN 4"/>
    <property type="match status" value="1"/>
</dbReference>
<comment type="similarity">
    <text evidence="2">Belongs to the SERBP1-HABP4 family.</text>
</comment>
<dbReference type="GO" id="GO:0005634">
    <property type="term" value="C:nucleus"/>
    <property type="evidence" value="ECO:0007669"/>
    <property type="project" value="TreeGrafter"/>
</dbReference>
<dbReference type="Pfam" id="PF16174">
    <property type="entry name" value="IHABP4_N"/>
    <property type="match status" value="1"/>
</dbReference>
<dbReference type="InterPro" id="IPR039764">
    <property type="entry name" value="HABP4/SERBP1-like"/>
</dbReference>
<dbReference type="EnsemblMetazoa" id="PHUM032630-RA">
    <property type="protein sequence ID" value="PHUM032630-PA"/>
    <property type="gene ID" value="PHUM032630"/>
</dbReference>
<feature type="region of interest" description="Disordered" evidence="3">
    <location>
        <begin position="39"/>
        <end position="328"/>
    </location>
</feature>
<dbReference type="OMA" id="HNWGTIK"/>
<dbReference type="STRING" id="121224.E0VAA3"/>
<feature type="compositionally biased region" description="Basic and acidic residues" evidence="3">
    <location>
        <begin position="242"/>
        <end position="270"/>
    </location>
</feature>
<proteinExistence type="inferred from homology"/>
<dbReference type="EMBL" id="DS235005">
    <property type="protein sequence ID" value="EEB10309.1"/>
    <property type="molecule type" value="Genomic_DNA"/>
</dbReference>
<evidence type="ECO:0000256" key="2">
    <source>
        <dbReference type="ARBA" id="ARBA00035118"/>
    </source>
</evidence>
<feature type="compositionally biased region" description="Polar residues" evidence="3">
    <location>
        <begin position="60"/>
        <end position="81"/>
    </location>
</feature>
<name>E0VAA3_PEDHC</name>
<organism>
    <name type="scientific">Pediculus humanus subsp. corporis</name>
    <name type="common">Body louse</name>
    <dbReference type="NCBI Taxonomy" id="121224"/>
    <lineage>
        <taxon>Eukaryota</taxon>
        <taxon>Metazoa</taxon>
        <taxon>Ecdysozoa</taxon>
        <taxon>Arthropoda</taxon>
        <taxon>Hexapoda</taxon>
        <taxon>Insecta</taxon>
        <taxon>Pterygota</taxon>
        <taxon>Neoptera</taxon>
        <taxon>Paraneoptera</taxon>
        <taxon>Psocodea</taxon>
        <taxon>Troctomorpha</taxon>
        <taxon>Phthiraptera</taxon>
        <taxon>Anoplura</taxon>
        <taxon>Pediculidae</taxon>
        <taxon>Pediculus</taxon>
    </lineage>
</organism>
<dbReference type="AlphaFoldDB" id="E0VAA3"/>
<dbReference type="GO" id="GO:0003723">
    <property type="term" value="F:RNA binding"/>
    <property type="evidence" value="ECO:0007669"/>
    <property type="project" value="InterPro"/>
</dbReference>
<evidence type="ECO:0000313" key="6">
    <source>
        <dbReference type="EnsemblMetazoa" id="PHUM032630-PA"/>
    </source>
</evidence>
<dbReference type="GO" id="GO:0006417">
    <property type="term" value="P:regulation of translation"/>
    <property type="evidence" value="ECO:0007669"/>
    <property type="project" value="UniProtKB-KW"/>
</dbReference>
<dbReference type="KEGG" id="phu:Phum_PHUM032630"/>
<dbReference type="HOGENOM" id="CLU_037366_1_1_1"/>
<dbReference type="EMBL" id="AAZO01000388">
    <property type="status" value="NOT_ANNOTATED_CDS"/>
    <property type="molecule type" value="Genomic_DNA"/>
</dbReference>
<protein>
    <submittedName>
        <fullName evidence="5 6">Plasminogen activator inhibitor 1 RNA-binding protein, putative</fullName>
    </submittedName>
</protein>
<reference evidence="5" key="2">
    <citation type="submission" date="2007-04" db="EMBL/GenBank/DDBJ databases">
        <title>The genome of the human body louse.</title>
        <authorList>
            <consortium name="The Human Body Louse Genome Consortium"/>
            <person name="Kirkness E."/>
            <person name="Walenz B."/>
            <person name="Hass B."/>
            <person name="Bruggner R."/>
            <person name="Strausberg R."/>
        </authorList>
    </citation>
    <scope>NUCLEOTIDE SEQUENCE</scope>
    <source>
        <strain evidence="5">USDA</strain>
    </source>
</reference>
<dbReference type="FunCoup" id="E0VAA3">
    <property type="interactions" value="1567"/>
</dbReference>
<evidence type="ECO:0000313" key="7">
    <source>
        <dbReference type="Proteomes" id="UP000009046"/>
    </source>
</evidence>
<dbReference type="eggNOG" id="KOG2945">
    <property type="taxonomic scope" value="Eukaryota"/>
</dbReference>
<dbReference type="OrthoDB" id="6022699at2759"/>
<dbReference type="InterPro" id="IPR032381">
    <property type="entry name" value="IHABP4_N"/>
</dbReference>